<protein>
    <submittedName>
        <fullName evidence="2">Uncharacterized protein</fullName>
    </submittedName>
</protein>
<accession>U2Q8P1</accession>
<comment type="caution">
    <text evidence="2">The sequence shown here is derived from an EMBL/GenBank/DDBJ whole genome shotgun (WGS) entry which is preliminary data.</text>
</comment>
<reference evidence="2" key="1">
    <citation type="submission" date="2013-08" db="EMBL/GenBank/DDBJ databases">
        <authorList>
            <person name="Durkin A.S."/>
            <person name="Haft D.R."/>
            <person name="McCorrison J."/>
            <person name="Torralba M."/>
            <person name="Gillis M."/>
            <person name="Haft D.H."/>
            <person name="Methe B."/>
            <person name="Sutton G."/>
            <person name="Nelson K.E."/>
        </authorList>
    </citation>
    <scope>NUCLEOTIDE SEQUENCE [LARGE SCALE GENOMIC DNA]</scope>
    <source>
        <strain evidence="2">F0233</strain>
    </source>
</reference>
<dbReference type="AlphaFoldDB" id="U2Q8P1"/>
<dbReference type="EMBL" id="ACVN02000124">
    <property type="protein sequence ID" value="ERK59160.1"/>
    <property type="molecule type" value="Genomic_DNA"/>
</dbReference>
<feature type="region of interest" description="Disordered" evidence="1">
    <location>
        <begin position="39"/>
        <end position="72"/>
    </location>
</feature>
<name>U2Q8P1_9ACTN</name>
<sequence>MLSGERGQVGIHSQKRFRQTGLVRNDRFLHDCVRHRSRDGIQTQRCPKVPTGCGQHDARLRLPNDSNGRVTH</sequence>
<proteinExistence type="predicted"/>
<keyword evidence="3" id="KW-1185">Reference proteome</keyword>
<gene>
    <name evidence="2" type="ORF">HMPREF0682_1802</name>
</gene>
<evidence type="ECO:0000313" key="3">
    <source>
        <dbReference type="Proteomes" id="UP000017052"/>
    </source>
</evidence>
<evidence type="ECO:0000256" key="1">
    <source>
        <dbReference type="SAM" id="MobiDB-lite"/>
    </source>
</evidence>
<dbReference type="Proteomes" id="UP000017052">
    <property type="component" value="Unassembled WGS sequence"/>
</dbReference>
<evidence type="ECO:0000313" key="2">
    <source>
        <dbReference type="EMBL" id="ERK59160.1"/>
    </source>
</evidence>
<organism evidence="2 3">
    <name type="scientific">Propionibacterium acidifaciens F0233</name>
    <dbReference type="NCBI Taxonomy" id="553198"/>
    <lineage>
        <taxon>Bacteria</taxon>
        <taxon>Bacillati</taxon>
        <taxon>Actinomycetota</taxon>
        <taxon>Actinomycetes</taxon>
        <taxon>Propionibacteriales</taxon>
        <taxon>Propionibacteriaceae</taxon>
        <taxon>Propionibacterium</taxon>
    </lineage>
</organism>